<dbReference type="Proteomes" id="UP000236527">
    <property type="component" value="Unassembled WGS sequence"/>
</dbReference>
<accession>A0A2H6LHG3</accession>
<evidence type="ECO:0000313" key="2">
    <source>
        <dbReference type="Proteomes" id="UP000236527"/>
    </source>
</evidence>
<organism evidence="1 2">
    <name type="scientific">Nostoc cycadae WK-1</name>
    <dbReference type="NCBI Taxonomy" id="1861711"/>
    <lineage>
        <taxon>Bacteria</taxon>
        <taxon>Bacillati</taxon>
        <taxon>Cyanobacteriota</taxon>
        <taxon>Cyanophyceae</taxon>
        <taxon>Nostocales</taxon>
        <taxon>Nostocaceae</taxon>
        <taxon>Nostoc</taxon>
    </lineage>
</organism>
<name>A0A2H6LHG3_9NOSO</name>
<proteinExistence type="predicted"/>
<evidence type="ECO:0000313" key="1">
    <source>
        <dbReference type="EMBL" id="GBE92649.1"/>
    </source>
</evidence>
<comment type="caution">
    <text evidence="1">The sequence shown here is derived from an EMBL/GenBank/DDBJ whole genome shotgun (WGS) entry which is preliminary data.</text>
</comment>
<dbReference type="EMBL" id="BDGE01000040">
    <property type="protein sequence ID" value="GBE92649.1"/>
    <property type="molecule type" value="Genomic_DNA"/>
</dbReference>
<reference evidence="2" key="1">
    <citation type="journal article" date="2018" name="Genome Announc.">
        <title>Draft Genome Sequence of the Nitrogen-Fixing and Hormogonia-Inducing Cyanobacterium Nostoc cycadae Strain WK-1, Isolated from the Coralloid Roots of Cycas revoluta.</title>
        <authorList>
            <person name="Kanesaki Y."/>
            <person name="Hirose M."/>
            <person name="Hirose Y."/>
            <person name="Fujisawa T."/>
            <person name="Nakamura Y."/>
            <person name="Watanabe S."/>
            <person name="Matsunaga S."/>
            <person name="Uchida H."/>
            <person name="Murakami A."/>
        </authorList>
    </citation>
    <scope>NUCLEOTIDE SEQUENCE [LARGE SCALE GENOMIC DNA]</scope>
    <source>
        <strain evidence="2">WK-1</strain>
    </source>
</reference>
<keyword evidence="2" id="KW-1185">Reference proteome</keyword>
<gene>
    <name evidence="1" type="ORF">NCWK1_2405</name>
</gene>
<protein>
    <submittedName>
        <fullName evidence="1">Uncharacterized protein</fullName>
    </submittedName>
</protein>
<sequence length="81" mass="9487">MASIIISYFHPTDVEVFMYNLTLSQCEAVLGGYTYVNLINITDSVNSISNTYYLGSYAFNFHDNRIYTIDYTRSIYNFFYL</sequence>
<dbReference type="AlphaFoldDB" id="A0A2H6LHG3"/>